<evidence type="ECO:0000256" key="4">
    <source>
        <dbReference type="ARBA" id="ARBA00022771"/>
    </source>
</evidence>
<proteinExistence type="predicted"/>
<dbReference type="Pfam" id="PF00622">
    <property type="entry name" value="SPRY"/>
    <property type="match status" value="1"/>
</dbReference>
<keyword evidence="4 7" id="KW-0863">Zinc-finger</keyword>
<dbReference type="Ensembl" id="ENSCLAT00000022159.1">
    <property type="protein sequence ID" value="ENSCLAP00000021955.1"/>
    <property type="gene ID" value="ENSCLAG00000015043.1"/>
</dbReference>
<comment type="subcellular location">
    <subcellularLocation>
        <location evidence="1">Cytoplasm</location>
    </subcellularLocation>
</comment>
<dbReference type="InterPro" id="IPR043136">
    <property type="entry name" value="B30.2/SPRY_sf"/>
</dbReference>
<evidence type="ECO:0000256" key="2">
    <source>
        <dbReference type="ARBA" id="ARBA00022490"/>
    </source>
</evidence>
<evidence type="ECO:0000256" key="6">
    <source>
        <dbReference type="ARBA" id="ARBA00023054"/>
    </source>
</evidence>
<evidence type="ECO:0000256" key="1">
    <source>
        <dbReference type="ARBA" id="ARBA00004496"/>
    </source>
</evidence>
<gene>
    <name evidence="11" type="primary">TRIM34</name>
</gene>
<evidence type="ECO:0000259" key="8">
    <source>
        <dbReference type="PROSITE" id="PS50089"/>
    </source>
</evidence>
<dbReference type="PROSITE" id="PS50188">
    <property type="entry name" value="B302_SPRY"/>
    <property type="match status" value="1"/>
</dbReference>
<dbReference type="PROSITE" id="PS50089">
    <property type="entry name" value="ZF_RING_2"/>
    <property type="match status" value="1"/>
</dbReference>
<name>A0A8C2VX65_CHILA</name>
<dbReference type="Proteomes" id="UP000694398">
    <property type="component" value="Unassembled WGS sequence"/>
</dbReference>
<dbReference type="InterPro" id="IPR035826">
    <property type="entry name" value="TRIM34_PRY/SPRY"/>
</dbReference>
<dbReference type="PROSITE" id="PS50119">
    <property type="entry name" value="ZF_BBOX"/>
    <property type="match status" value="1"/>
</dbReference>
<keyword evidence="5" id="KW-0862">Zinc</keyword>
<keyword evidence="12" id="KW-1185">Reference proteome</keyword>
<evidence type="ECO:0000256" key="7">
    <source>
        <dbReference type="PROSITE-ProRule" id="PRU00024"/>
    </source>
</evidence>
<dbReference type="SUPFAM" id="SSF57845">
    <property type="entry name" value="B-box zinc-binding domain"/>
    <property type="match status" value="1"/>
</dbReference>
<dbReference type="InterPro" id="IPR001870">
    <property type="entry name" value="B30.2/SPRY"/>
</dbReference>
<evidence type="ECO:0000313" key="11">
    <source>
        <dbReference type="Ensembl" id="ENSCLAP00000021955.1"/>
    </source>
</evidence>
<dbReference type="GO" id="GO:0042802">
    <property type="term" value="F:identical protein binding"/>
    <property type="evidence" value="ECO:0007669"/>
    <property type="project" value="Ensembl"/>
</dbReference>
<dbReference type="OMA" id="ELTHVQC"/>
<dbReference type="CDD" id="cd15825">
    <property type="entry name" value="SPRY_PRY_TRIM34"/>
    <property type="match status" value="1"/>
</dbReference>
<dbReference type="PROSITE" id="PS00518">
    <property type="entry name" value="ZF_RING_1"/>
    <property type="match status" value="1"/>
</dbReference>
<dbReference type="GO" id="GO:0008270">
    <property type="term" value="F:zinc ion binding"/>
    <property type="evidence" value="ECO:0007669"/>
    <property type="project" value="UniProtKB-KW"/>
</dbReference>
<dbReference type="GO" id="GO:0005737">
    <property type="term" value="C:cytoplasm"/>
    <property type="evidence" value="ECO:0007669"/>
    <property type="project" value="UniProtKB-SubCell"/>
</dbReference>
<dbReference type="InterPro" id="IPR050143">
    <property type="entry name" value="TRIM/RBCC"/>
</dbReference>
<dbReference type="Gene3D" id="3.30.40.10">
    <property type="entry name" value="Zinc/RING finger domain, C3HC4 (zinc finger)"/>
    <property type="match status" value="1"/>
</dbReference>
<dbReference type="SUPFAM" id="SSF57850">
    <property type="entry name" value="RING/U-box"/>
    <property type="match status" value="1"/>
</dbReference>
<dbReference type="InterPro" id="IPR003879">
    <property type="entry name" value="Butyrophylin_SPRY"/>
</dbReference>
<dbReference type="InterPro" id="IPR017907">
    <property type="entry name" value="Znf_RING_CS"/>
</dbReference>
<dbReference type="PANTHER" id="PTHR24103">
    <property type="entry name" value="E3 UBIQUITIN-PROTEIN LIGASE TRIM"/>
    <property type="match status" value="1"/>
</dbReference>
<dbReference type="GeneTree" id="ENSGT00940000162320"/>
<dbReference type="SMART" id="SM00184">
    <property type="entry name" value="RING"/>
    <property type="match status" value="1"/>
</dbReference>
<dbReference type="InterPro" id="IPR000315">
    <property type="entry name" value="Znf_B-box"/>
</dbReference>
<evidence type="ECO:0000259" key="9">
    <source>
        <dbReference type="PROSITE" id="PS50119"/>
    </source>
</evidence>
<dbReference type="Gene3D" id="2.60.120.920">
    <property type="match status" value="1"/>
</dbReference>
<dbReference type="Pfam" id="PF13445">
    <property type="entry name" value="zf-RING_UBOX"/>
    <property type="match status" value="1"/>
</dbReference>
<evidence type="ECO:0000256" key="5">
    <source>
        <dbReference type="ARBA" id="ARBA00022833"/>
    </source>
</evidence>
<protein>
    <submittedName>
        <fullName evidence="11">Tripartite motif containing 34</fullName>
    </submittedName>
</protein>
<feature type="domain" description="B box-type" evidence="9">
    <location>
        <begin position="92"/>
        <end position="139"/>
    </location>
</feature>
<dbReference type="InterPro" id="IPR027370">
    <property type="entry name" value="Znf-RING_euk"/>
</dbReference>
<dbReference type="InterPro" id="IPR003877">
    <property type="entry name" value="SPRY_dom"/>
</dbReference>
<feature type="domain" description="RING-type" evidence="8">
    <location>
        <begin position="15"/>
        <end position="59"/>
    </location>
</feature>
<dbReference type="SUPFAM" id="SSF49899">
    <property type="entry name" value="Concanavalin A-like lectins/glucanases"/>
    <property type="match status" value="1"/>
</dbReference>
<dbReference type="PRINTS" id="PR01407">
    <property type="entry name" value="BUTYPHLNCDUF"/>
</dbReference>
<evidence type="ECO:0000313" key="12">
    <source>
        <dbReference type="Proteomes" id="UP000694398"/>
    </source>
</evidence>
<keyword evidence="2" id="KW-0963">Cytoplasm</keyword>
<dbReference type="SMART" id="SM00336">
    <property type="entry name" value="BBOX"/>
    <property type="match status" value="1"/>
</dbReference>
<dbReference type="FunFam" id="3.30.160.60:FF:000386">
    <property type="entry name" value="Tripartite motif-containing 5 (Predicted)"/>
    <property type="match status" value="1"/>
</dbReference>
<reference evidence="11" key="2">
    <citation type="submission" date="2025-09" db="UniProtKB">
        <authorList>
            <consortium name="Ensembl"/>
        </authorList>
    </citation>
    <scope>IDENTIFICATION</scope>
</reference>
<evidence type="ECO:0000256" key="3">
    <source>
        <dbReference type="ARBA" id="ARBA00022723"/>
    </source>
</evidence>
<sequence length="377" mass="43233">MASKALAKPEKQVTCPICLEQLTEPLSLGCGHSLCQACVTVDSEEAETGSGKERGCPLCGCRDVRRDLEADRPQADEVEKLREVQLSTGTGKKADFCALHGEKLQLFCQEDQKFLCWLCERSREHRGHHTFLREEVARECQDMSGIMKWSEIWTLRKPKSPSTKLKRVFQAPRLSTVLRMFRELKDIQDYWVDVTLNPVNLNLNLVLSEDHRQVRAVPIWPFKCDNYGILGSQYFSSGKHYWEIDVSNKTAWLLGVYCRKPSRKFDSSCSTTRTNTCSRYRPQHGYWVIGLREKFEYYAFDESSSSGPKVVALSVDIPLCRIGVFLNFEAGTVSFYNITNHGSLIYTFRNCFYPRPVYPYFNPWNCPVPLTLCPPSS</sequence>
<dbReference type="InterPro" id="IPR013320">
    <property type="entry name" value="ConA-like_dom_sf"/>
</dbReference>
<dbReference type="InterPro" id="IPR013083">
    <property type="entry name" value="Znf_RING/FYVE/PHD"/>
</dbReference>
<accession>A0A8C2VX65</accession>
<keyword evidence="3" id="KW-0479">Metal-binding</keyword>
<dbReference type="SMART" id="SM00449">
    <property type="entry name" value="SPRY"/>
    <property type="match status" value="1"/>
</dbReference>
<evidence type="ECO:0000259" key="10">
    <source>
        <dbReference type="PROSITE" id="PS50188"/>
    </source>
</evidence>
<dbReference type="InterPro" id="IPR001841">
    <property type="entry name" value="Znf_RING"/>
</dbReference>
<keyword evidence="6" id="KW-0175">Coiled coil</keyword>
<feature type="domain" description="B30.2/SPRY" evidence="10">
    <location>
        <begin position="174"/>
        <end position="377"/>
    </location>
</feature>
<dbReference type="CDD" id="cd19761">
    <property type="entry name" value="Bbox2_TRIM5-like"/>
    <property type="match status" value="1"/>
</dbReference>
<reference evidence="11" key="1">
    <citation type="submission" date="2025-08" db="UniProtKB">
        <authorList>
            <consortium name="Ensembl"/>
        </authorList>
    </citation>
    <scope>IDENTIFICATION</scope>
</reference>
<organism evidence="11 12">
    <name type="scientific">Chinchilla lanigera</name>
    <name type="common">Long-tailed chinchilla</name>
    <name type="synonym">Chinchilla villidera</name>
    <dbReference type="NCBI Taxonomy" id="34839"/>
    <lineage>
        <taxon>Eukaryota</taxon>
        <taxon>Metazoa</taxon>
        <taxon>Chordata</taxon>
        <taxon>Craniata</taxon>
        <taxon>Vertebrata</taxon>
        <taxon>Euteleostomi</taxon>
        <taxon>Mammalia</taxon>
        <taxon>Eutheria</taxon>
        <taxon>Euarchontoglires</taxon>
        <taxon>Glires</taxon>
        <taxon>Rodentia</taxon>
        <taxon>Hystricomorpha</taxon>
        <taxon>Chinchillidae</taxon>
        <taxon>Chinchilla</taxon>
    </lineage>
</organism>
<dbReference type="Gene3D" id="3.30.160.60">
    <property type="entry name" value="Classic Zinc Finger"/>
    <property type="match status" value="1"/>
</dbReference>
<dbReference type="Pfam" id="PF00643">
    <property type="entry name" value="zf-B_box"/>
    <property type="match status" value="1"/>
</dbReference>
<dbReference type="AlphaFoldDB" id="A0A8C2VX65"/>